<dbReference type="SUPFAM" id="SSF55718">
    <property type="entry name" value="SCP-like"/>
    <property type="match status" value="1"/>
</dbReference>
<dbReference type="InterPro" id="IPR051554">
    <property type="entry name" value="Acetyltransferase_Eis"/>
</dbReference>
<dbReference type="EMBL" id="JBHTMO010000003">
    <property type="protein sequence ID" value="MFD1392316.1"/>
    <property type="molecule type" value="Genomic_DNA"/>
</dbReference>
<dbReference type="PANTHER" id="PTHR37817:SF1">
    <property type="entry name" value="N-ACETYLTRANSFERASE EIS"/>
    <property type="match status" value="1"/>
</dbReference>
<gene>
    <name evidence="3" type="primary">eis</name>
    <name evidence="3" type="ORF">ACFQ3L_01790</name>
</gene>
<evidence type="ECO:0000313" key="4">
    <source>
        <dbReference type="Proteomes" id="UP001597249"/>
    </source>
</evidence>
<dbReference type="Gene3D" id="3.30.1050.10">
    <property type="entry name" value="SCP2 sterol-binding domain"/>
    <property type="match status" value="1"/>
</dbReference>
<sequence length="389" mass="44059">MSNYRLTAQDRDAFYQLYLFCFNGTDSPERRAFFDYRYDHGWIYGRKRGKKLVSGLYNLPFTINFHGVDYRMNGIGDVMSAPEASGLGGAGSLLQASLEEMLEKGVTLAYLSPFSYAYYRRYGYEQVFNHMVYQISNEQMPACHPKFRTGEVERLTWAEALPTIRPLYEAQADNMAGGMKRPAWWWHYLQLKRNWDVAVYRSANGVPEGYIAYERDGGTILVKEVITQTAMAYQHLLEFIASTRNTFHTIAFDDPDSRYRGDLLPEPAQLKAESHPYMMARIVDLADFLTRYPYSIDELTPVTFAVTDANLAANQGTWRLTIHAGQGSVTKLSDTADKAITIQALTKAAFGATPLSRLIMTGEVELPNSTAAALDQGFVQTPPIFQDYF</sequence>
<evidence type="ECO:0000259" key="1">
    <source>
        <dbReference type="Pfam" id="PF13530"/>
    </source>
</evidence>
<proteinExistence type="predicted"/>
<evidence type="ECO:0000313" key="3">
    <source>
        <dbReference type="EMBL" id="MFD1392316.1"/>
    </source>
</evidence>
<dbReference type="GO" id="GO:0016746">
    <property type="term" value="F:acyltransferase activity"/>
    <property type="evidence" value="ECO:0007669"/>
    <property type="project" value="UniProtKB-KW"/>
</dbReference>
<dbReference type="Pfam" id="PF17668">
    <property type="entry name" value="Acetyltransf_17"/>
    <property type="match status" value="1"/>
</dbReference>
<keyword evidence="4" id="KW-1185">Reference proteome</keyword>
<protein>
    <submittedName>
        <fullName evidence="3">Enhanced intracellular survival protein Eis</fullName>
        <ecNumber evidence="3">2.3.1.-</ecNumber>
    </submittedName>
</protein>
<dbReference type="Gene3D" id="3.40.630.30">
    <property type="match status" value="2"/>
</dbReference>
<dbReference type="Pfam" id="PF13527">
    <property type="entry name" value="Acetyltransf_9"/>
    <property type="match status" value="1"/>
</dbReference>
<dbReference type="Pfam" id="PF13530">
    <property type="entry name" value="SCP2_2"/>
    <property type="match status" value="1"/>
</dbReference>
<keyword evidence="3" id="KW-0808">Transferase</keyword>
<dbReference type="EC" id="2.3.1.-" evidence="3"/>
<comment type="caution">
    <text evidence="3">The sequence shown here is derived from an EMBL/GenBank/DDBJ whole genome shotgun (WGS) entry which is preliminary data.</text>
</comment>
<feature type="domain" description="Eis-like acetyltransferase" evidence="2">
    <location>
        <begin position="177"/>
        <end position="282"/>
    </location>
</feature>
<accession>A0ABW4B616</accession>
<keyword evidence="3" id="KW-0012">Acyltransferase</keyword>
<name>A0ABW4B616_9LACO</name>
<evidence type="ECO:0000259" key="2">
    <source>
        <dbReference type="Pfam" id="PF17668"/>
    </source>
</evidence>
<reference evidence="4" key="1">
    <citation type="journal article" date="2019" name="Int. J. Syst. Evol. Microbiol.">
        <title>The Global Catalogue of Microorganisms (GCM) 10K type strain sequencing project: providing services to taxonomists for standard genome sequencing and annotation.</title>
        <authorList>
            <consortium name="The Broad Institute Genomics Platform"/>
            <consortium name="The Broad Institute Genome Sequencing Center for Infectious Disease"/>
            <person name="Wu L."/>
            <person name="Ma J."/>
        </authorList>
    </citation>
    <scope>NUCLEOTIDE SEQUENCE [LARGE SCALE GENOMIC DNA]</scope>
    <source>
        <strain evidence="4">CCM 8911</strain>
    </source>
</reference>
<dbReference type="InterPro" id="IPR036527">
    <property type="entry name" value="SCP2_sterol-bd_dom_sf"/>
</dbReference>
<dbReference type="Proteomes" id="UP001597249">
    <property type="component" value="Unassembled WGS sequence"/>
</dbReference>
<organism evidence="3 4">
    <name type="scientific">Lacticaseibacillus jixianensis</name>
    <dbReference type="NCBI Taxonomy" id="2486012"/>
    <lineage>
        <taxon>Bacteria</taxon>
        <taxon>Bacillati</taxon>
        <taxon>Bacillota</taxon>
        <taxon>Bacilli</taxon>
        <taxon>Lactobacillales</taxon>
        <taxon>Lactobacillaceae</taxon>
        <taxon>Lacticaseibacillus</taxon>
    </lineage>
</organism>
<dbReference type="InterPro" id="IPR041380">
    <property type="entry name" value="Acetyltransf_17"/>
</dbReference>
<dbReference type="InterPro" id="IPR025559">
    <property type="entry name" value="Eis_dom"/>
</dbReference>
<feature type="domain" description="Enhanced intracellular survival protein" evidence="1">
    <location>
        <begin position="286"/>
        <end position="385"/>
    </location>
</feature>
<dbReference type="SUPFAM" id="SSF55729">
    <property type="entry name" value="Acyl-CoA N-acyltransferases (Nat)"/>
    <property type="match status" value="1"/>
</dbReference>
<dbReference type="InterPro" id="IPR016181">
    <property type="entry name" value="Acyl_CoA_acyltransferase"/>
</dbReference>
<dbReference type="PANTHER" id="PTHR37817">
    <property type="entry name" value="N-ACETYLTRANSFERASE EIS"/>
    <property type="match status" value="1"/>
</dbReference>
<dbReference type="RefSeq" id="WP_125585273.1">
    <property type="nucleotide sequence ID" value="NZ_JBHTMO010000003.1"/>
</dbReference>